<keyword evidence="6" id="KW-0210">Decarboxylase</keyword>
<dbReference type="InterPro" id="IPR005128">
    <property type="entry name" value="Acetolactate_a_deCO2ase"/>
</dbReference>
<dbReference type="Proteomes" id="UP000033097">
    <property type="component" value="Chromosome"/>
</dbReference>
<protein>
    <recommendedName>
        <fullName evidence="5">Alpha-acetolactate decarboxylase</fullName>
        <ecNumber evidence="4">4.1.1.5</ecNumber>
    </recommendedName>
</protein>
<name>A0A0E3LTP2_METMZ</name>
<dbReference type="EC" id="4.1.1.5" evidence="4"/>
<evidence type="ECO:0000313" key="10">
    <source>
        <dbReference type="Proteomes" id="UP000033097"/>
    </source>
</evidence>
<sequence length="288" mass="31604">MNIKYFLIFLILLAVTSFTLFSGCTGFAGNTPETSGKNSNVESIENLVPDISNNASDVLYQVSTIDALLLGVYDGVLPVSDLKTHGDFGIGTFDGLEGEMLALDGNYYQIKTDGIAYPVSGEITTPFATVTYFEADETFRLEKSANLSELEDFLDLNLPSENLFYAVKVDGNFSYVKARSVPRQEKPYLQLADAVSSQSVFEFENVSGTLVGFRTPEYVKGVNVPGYHLHFITENRSAGGHVLDLEMEKGDAALDITSIFLMELPASGDFYNAELGQNLQEDLEKVEK</sequence>
<proteinExistence type="inferred from homology"/>
<dbReference type="STRING" id="213585.MSMAS_0670"/>
<organism evidence="9 10">
    <name type="scientific">Methanosarcina mazei S-6</name>
    <dbReference type="NCBI Taxonomy" id="213585"/>
    <lineage>
        <taxon>Archaea</taxon>
        <taxon>Methanobacteriati</taxon>
        <taxon>Methanobacteriota</taxon>
        <taxon>Stenosarchaea group</taxon>
        <taxon>Methanomicrobia</taxon>
        <taxon>Methanosarcinales</taxon>
        <taxon>Methanosarcinaceae</taxon>
        <taxon>Methanosarcina</taxon>
    </lineage>
</organism>
<evidence type="ECO:0000256" key="6">
    <source>
        <dbReference type="ARBA" id="ARBA00022793"/>
    </source>
</evidence>
<dbReference type="NCBIfam" id="TIGR01252">
    <property type="entry name" value="acetolac_decarb"/>
    <property type="match status" value="1"/>
</dbReference>
<dbReference type="GO" id="GO:0047605">
    <property type="term" value="F:acetolactate decarboxylase activity"/>
    <property type="evidence" value="ECO:0007669"/>
    <property type="project" value="UniProtKB-EC"/>
</dbReference>
<comment type="catalytic activity">
    <reaction evidence="1">
        <text>(2S)-2-acetolactate + H(+) = (R)-acetoin + CO2</text>
        <dbReference type="Rhea" id="RHEA:21580"/>
        <dbReference type="ChEBI" id="CHEBI:15378"/>
        <dbReference type="ChEBI" id="CHEBI:15686"/>
        <dbReference type="ChEBI" id="CHEBI:16526"/>
        <dbReference type="ChEBI" id="CHEBI:58476"/>
        <dbReference type="EC" id="4.1.1.5"/>
    </reaction>
</comment>
<evidence type="ECO:0000256" key="8">
    <source>
        <dbReference type="ARBA" id="ARBA00023239"/>
    </source>
</evidence>
<dbReference type="AlphaFoldDB" id="A0A0E3LTP2"/>
<comment type="pathway">
    <text evidence="2">Polyol metabolism; (R,R)-butane-2,3-diol biosynthesis; (R,R)-butane-2,3-diol from pyruvate: step 2/3.</text>
</comment>
<evidence type="ECO:0000256" key="2">
    <source>
        <dbReference type="ARBA" id="ARBA00005170"/>
    </source>
</evidence>
<evidence type="ECO:0000256" key="3">
    <source>
        <dbReference type="ARBA" id="ARBA00007106"/>
    </source>
</evidence>
<dbReference type="RefSeq" id="WP_011032590.1">
    <property type="nucleotide sequence ID" value="NZ_CP009512.1"/>
</dbReference>
<comment type="similarity">
    <text evidence="3">Belongs to the alpha-acetolactate decarboxylase family.</text>
</comment>
<dbReference type="PIRSF" id="PIRSF001332">
    <property type="entry name" value="Acetolac_decarb"/>
    <property type="match status" value="1"/>
</dbReference>
<dbReference type="GeneID" id="24863778"/>
<dbReference type="Pfam" id="PF03306">
    <property type="entry name" value="AAL_decarboxy"/>
    <property type="match status" value="1"/>
</dbReference>
<evidence type="ECO:0000256" key="4">
    <source>
        <dbReference type="ARBA" id="ARBA00013204"/>
    </source>
</evidence>
<evidence type="ECO:0000313" key="9">
    <source>
        <dbReference type="EMBL" id="AKB63866.1"/>
    </source>
</evidence>
<evidence type="ECO:0000256" key="7">
    <source>
        <dbReference type="ARBA" id="ARBA00023061"/>
    </source>
</evidence>
<dbReference type="EMBL" id="CP009512">
    <property type="protein sequence ID" value="AKB63866.1"/>
    <property type="molecule type" value="Genomic_DNA"/>
</dbReference>
<dbReference type="UniPathway" id="UPA00626">
    <property type="reaction ID" value="UER00678"/>
</dbReference>
<keyword evidence="8 9" id="KW-0456">Lyase</keyword>
<dbReference type="PANTHER" id="PTHR35524">
    <property type="entry name" value="ALPHA-ACETOLACTATE DECARBOXYLASE"/>
    <property type="match status" value="1"/>
</dbReference>
<dbReference type="PROSITE" id="PS51257">
    <property type="entry name" value="PROKAR_LIPOPROTEIN"/>
    <property type="match status" value="1"/>
</dbReference>
<dbReference type="SUPFAM" id="SSF117856">
    <property type="entry name" value="AF0104/ALDC/Ptd012-like"/>
    <property type="match status" value="1"/>
</dbReference>
<keyword evidence="7" id="KW-0005">Acetoin biosynthesis</keyword>
<dbReference type="KEGG" id="mmj:MSMAS_0670"/>
<dbReference type="GO" id="GO:0045151">
    <property type="term" value="P:acetoin biosynthetic process"/>
    <property type="evidence" value="ECO:0007669"/>
    <property type="project" value="UniProtKB-KW"/>
</dbReference>
<dbReference type="CDD" id="cd17299">
    <property type="entry name" value="acetolactate_decarboxylase"/>
    <property type="match status" value="1"/>
</dbReference>
<gene>
    <name evidence="9" type="ORF">MSMAS_0670</name>
</gene>
<evidence type="ECO:0000256" key="1">
    <source>
        <dbReference type="ARBA" id="ARBA00001784"/>
    </source>
</evidence>
<dbReference type="PATRIC" id="fig|213585.10.peg.827"/>
<dbReference type="HOGENOM" id="CLU_072561_0_0_2"/>
<dbReference type="Gene3D" id="3.30.1330.80">
    <property type="entry name" value="Hypothetical protein, similar to alpha- acetolactate decarboxylase, domain 2"/>
    <property type="match status" value="2"/>
</dbReference>
<dbReference type="SMR" id="A0A0E3LTP2"/>
<reference evidence="9 10" key="1">
    <citation type="submission" date="2014-07" db="EMBL/GenBank/DDBJ databases">
        <title>Methanogenic archaea and the global carbon cycle.</title>
        <authorList>
            <person name="Henriksen J.R."/>
            <person name="Luke J."/>
            <person name="Reinhart S."/>
            <person name="Benedict M.N."/>
            <person name="Youngblut N.D."/>
            <person name="Metcalf M.E."/>
            <person name="Whitaker R.J."/>
            <person name="Metcalf W.W."/>
        </authorList>
    </citation>
    <scope>NUCLEOTIDE SEQUENCE [LARGE SCALE GENOMIC DNA]</scope>
    <source>
        <strain evidence="9 10">S-6</strain>
    </source>
</reference>
<evidence type="ECO:0000256" key="5">
    <source>
        <dbReference type="ARBA" id="ARBA00020164"/>
    </source>
</evidence>
<accession>A0A0E3LTP2</accession>
<dbReference type="PANTHER" id="PTHR35524:SF1">
    <property type="entry name" value="ALPHA-ACETOLACTATE DECARBOXYLASE"/>
    <property type="match status" value="1"/>
</dbReference>